<keyword evidence="2" id="KW-1185">Reference proteome</keyword>
<dbReference type="CTD" id="8591075"/>
<dbReference type="HOGENOM" id="CLU_2051747_0_0_1"/>
<dbReference type="RefSeq" id="XP_002649061.1">
    <property type="nucleotide sequence ID" value="XM_002649015.1"/>
</dbReference>
<dbReference type="KEGG" id="cbr:CBG_21995"/>
<name>A8Y1A8_CAEBR</name>
<dbReference type="Proteomes" id="UP000008549">
    <property type="component" value="Unassembled WGS sequence"/>
</dbReference>
<evidence type="ECO:0000313" key="3">
    <source>
        <dbReference type="WormBase" id="CBG21995"/>
    </source>
</evidence>
<proteinExistence type="predicted"/>
<dbReference type="AlphaFoldDB" id="A8Y1A8"/>
<accession>A8Y1A8</accession>
<dbReference type="GeneID" id="8591075"/>
<dbReference type="InParanoid" id="A8Y1A8"/>
<protein>
    <submittedName>
        <fullName evidence="1">Protein CBG21995</fullName>
    </submittedName>
</protein>
<reference evidence="1 2" key="1">
    <citation type="journal article" date="2003" name="PLoS Biol.">
        <title>The genome sequence of Caenorhabditis briggsae: a platform for comparative genomics.</title>
        <authorList>
            <person name="Stein L.D."/>
            <person name="Bao Z."/>
            <person name="Blasiar D."/>
            <person name="Blumenthal T."/>
            <person name="Brent M.R."/>
            <person name="Chen N."/>
            <person name="Chinwalla A."/>
            <person name="Clarke L."/>
            <person name="Clee C."/>
            <person name="Coghlan A."/>
            <person name="Coulson A."/>
            <person name="D'Eustachio P."/>
            <person name="Fitch D.H."/>
            <person name="Fulton L.A."/>
            <person name="Fulton R.E."/>
            <person name="Griffiths-Jones S."/>
            <person name="Harris T.W."/>
            <person name="Hillier L.W."/>
            <person name="Kamath R."/>
            <person name="Kuwabara P.E."/>
            <person name="Mardis E.R."/>
            <person name="Marra M.A."/>
            <person name="Miner T.L."/>
            <person name="Minx P."/>
            <person name="Mullikin J.C."/>
            <person name="Plumb R.W."/>
            <person name="Rogers J."/>
            <person name="Schein J.E."/>
            <person name="Sohrmann M."/>
            <person name="Spieth J."/>
            <person name="Stajich J.E."/>
            <person name="Wei C."/>
            <person name="Willey D."/>
            <person name="Wilson R.K."/>
            <person name="Durbin R."/>
            <person name="Waterston R.H."/>
        </authorList>
    </citation>
    <scope>NUCLEOTIDE SEQUENCE [LARGE SCALE GENOMIC DNA]</scope>
    <source>
        <strain evidence="1 2">AF16</strain>
    </source>
</reference>
<dbReference type="PANTHER" id="PTHR22898:SF14">
    <property type="entry name" value="L-FUCOSYLTRANSFERASE"/>
    <property type="match status" value="1"/>
</dbReference>
<dbReference type="WormBase" id="CBG21995">
    <property type="protein sequence ID" value="CBP48472"/>
    <property type="gene ID" value="WBGene00040647"/>
</dbReference>
<dbReference type="InterPro" id="IPR052501">
    <property type="entry name" value="Alpha-1-2_FucT"/>
</dbReference>
<reference evidence="1 2" key="2">
    <citation type="journal article" date="2011" name="PLoS Genet.">
        <title>Caenorhabditis briggsae recombinant inbred line genotypes reveal inter-strain incompatibility and the evolution of recombination.</title>
        <authorList>
            <person name="Ross J.A."/>
            <person name="Koboldt D.C."/>
            <person name="Staisch J.E."/>
            <person name="Chamberlin H.M."/>
            <person name="Gupta B.P."/>
            <person name="Miller R.D."/>
            <person name="Baird S.E."/>
            <person name="Haag E.S."/>
        </authorList>
    </citation>
    <scope>NUCLEOTIDE SEQUENCE [LARGE SCALE GENOMIC DNA]</scope>
    <source>
        <strain evidence="1 2">AF16</strain>
    </source>
</reference>
<sequence>MLMNGPSKKKHRNLASSSRLGNHLFELSSLLAISRKLNRTPTVFAVEPYHEKMLQDTDLVIPGLLDHFLIINSTLLTPLLDGGWDTCRKAIKCIILILDIRMIHQEHSVQTITTQRTGYL</sequence>
<evidence type="ECO:0000313" key="2">
    <source>
        <dbReference type="Proteomes" id="UP000008549"/>
    </source>
</evidence>
<evidence type="ECO:0000313" key="1">
    <source>
        <dbReference type="EMBL" id="CAP38677.1"/>
    </source>
</evidence>
<dbReference type="PANTHER" id="PTHR22898">
    <property type="entry name" value="UNCHARACTERIZED GLYCOSOL TRANSFERASE-RELATED"/>
    <property type="match status" value="1"/>
</dbReference>
<organism evidence="1 2">
    <name type="scientific">Caenorhabditis briggsae</name>
    <dbReference type="NCBI Taxonomy" id="6238"/>
    <lineage>
        <taxon>Eukaryota</taxon>
        <taxon>Metazoa</taxon>
        <taxon>Ecdysozoa</taxon>
        <taxon>Nematoda</taxon>
        <taxon>Chromadorea</taxon>
        <taxon>Rhabditida</taxon>
        <taxon>Rhabditina</taxon>
        <taxon>Rhabditomorpha</taxon>
        <taxon>Rhabditoidea</taxon>
        <taxon>Rhabditidae</taxon>
        <taxon>Peloderinae</taxon>
        <taxon>Caenorhabditis</taxon>
    </lineage>
</organism>
<dbReference type="EMBL" id="HE601317">
    <property type="protein sequence ID" value="CAP38677.1"/>
    <property type="molecule type" value="Genomic_DNA"/>
</dbReference>
<gene>
    <name evidence="1 3" type="ORF">CBG21995</name>
    <name evidence="1" type="ORF">CBG_21995</name>
</gene>